<dbReference type="InterPro" id="IPR036388">
    <property type="entry name" value="WH-like_DNA-bd_sf"/>
</dbReference>
<comment type="caution">
    <text evidence="3">The sequence shown here is derived from an EMBL/GenBank/DDBJ whole genome shotgun (WGS) entry which is preliminary data.</text>
</comment>
<dbReference type="InterPro" id="IPR036390">
    <property type="entry name" value="WH_DNA-bd_sf"/>
</dbReference>
<evidence type="ECO:0000313" key="4">
    <source>
        <dbReference type="Proteomes" id="UP000887104"/>
    </source>
</evidence>
<sequence>MGSKYLEMFFKLDFKHYDLTPTQYFLLSLMASHSDEEGFLDCTLEALGSAANLSRQSVGGSLKKLENSGLIEIDKKTEFGKSNSYFVFPEANLSVYQFINLDINNCSVANKFKQSKWYSPFDDETEDEVDERLFSTYGLDKYKPTAPISQPVEKESLGIVTKTTSPLTPTGVSTKSEVKPPRKPVRSSPRKKKKKR</sequence>
<dbReference type="RefSeq" id="WP_220783563.1">
    <property type="nucleotide sequence ID" value="NZ_BPEY01000211.1"/>
</dbReference>
<feature type="compositionally biased region" description="Polar residues" evidence="1">
    <location>
        <begin position="161"/>
        <end position="175"/>
    </location>
</feature>
<keyword evidence="4" id="KW-1185">Reference proteome</keyword>
<organism evidence="3 4">
    <name type="scientific">Shewanella sairae</name>
    <dbReference type="NCBI Taxonomy" id="190310"/>
    <lineage>
        <taxon>Bacteria</taxon>
        <taxon>Pseudomonadati</taxon>
        <taxon>Pseudomonadota</taxon>
        <taxon>Gammaproteobacteria</taxon>
        <taxon>Alteromonadales</taxon>
        <taxon>Shewanellaceae</taxon>
        <taxon>Shewanella</taxon>
    </lineage>
</organism>
<reference evidence="3" key="1">
    <citation type="submission" date="2021-05" db="EMBL/GenBank/DDBJ databases">
        <title>Molecular characterization for Shewanella algae harboring chromosomal blaOXA-55-like strains isolated from clinical and environment sample.</title>
        <authorList>
            <person name="Ohama Y."/>
            <person name="Aoki K."/>
            <person name="Harada S."/>
            <person name="Moriya K."/>
            <person name="Ishii Y."/>
            <person name="Tateda K."/>
        </authorList>
    </citation>
    <scope>NUCLEOTIDE SEQUENCE</scope>
    <source>
        <strain evidence="3">JCM 11563</strain>
    </source>
</reference>
<evidence type="ECO:0000313" key="3">
    <source>
        <dbReference type="EMBL" id="GIU52645.1"/>
    </source>
</evidence>
<dbReference type="Pfam" id="PF12802">
    <property type="entry name" value="MarR_2"/>
    <property type="match status" value="1"/>
</dbReference>
<evidence type="ECO:0000259" key="2">
    <source>
        <dbReference type="Pfam" id="PF12802"/>
    </source>
</evidence>
<dbReference type="EMBL" id="BPEY01000211">
    <property type="protein sequence ID" value="GIU52645.1"/>
    <property type="molecule type" value="Genomic_DNA"/>
</dbReference>
<proteinExistence type="predicted"/>
<dbReference type="InterPro" id="IPR000835">
    <property type="entry name" value="HTH_MarR-typ"/>
</dbReference>
<feature type="region of interest" description="Disordered" evidence="1">
    <location>
        <begin position="148"/>
        <end position="196"/>
    </location>
</feature>
<dbReference type="Gene3D" id="1.10.10.10">
    <property type="entry name" value="Winged helix-like DNA-binding domain superfamily/Winged helix DNA-binding domain"/>
    <property type="match status" value="1"/>
</dbReference>
<protein>
    <recommendedName>
        <fullName evidence="2">HTH marR-type domain-containing protein</fullName>
    </recommendedName>
</protein>
<gene>
    <name evidence="3" type="ORF">TUM4438_45870</name>
</gene>
<dbReference type="Proteomes" id="UP000887104">
    <property type="component" value="Unassembled WGS sequence"/>
</dbReference>
<evidence type="ECO:0000256" key="1">
    <source>
        <dbReference type="SAM" id="MobiDB-lite"/>
    </source>
</evidence>
<dbReference type="SUPFAM" id="SSF46785">
    <property type="entry name" value="Winged helix' DNA-binding domain"/>
    <property type="match status" value="1"/>
</dbReference>
<feature type="compositionally biased region" description="Basic residues" evidence="1">
    <location>
        <begin position="181"/>
        <end position="196"/>
    </location>
</feature>
<feature type="domain" description="HTH marR-type" evidence="2">
    <location>
        <begin position="17"/>
        <end position="72"/>
    </location>
</feature>
<accession>A0ABQ4PRX2</accession>
<name>A0ABQ4PRX2_9GAMM</name>